<evidence type="ECO:0000313" key="7">
    <source>
        <dbReference type="EMBL" id="MDU8885608.1"/>
    </source>
</evidence>
<evidence type="ECO:0000259" key="6">
    <source>
        <dbReference type="PROSITE" id="PS01124"/>
    </source>
</evidence>
<sequence length="621" mass="70929">MDENRFLNKIKRIINSNIGKEDFGVRELASELGFSRSQTLRRVKALTGKSANHFIRETRLKKAIELLKEDTYTASEIAYKVGFSSPSYFNKCFHDSFGITPGDYKNHRVDKIVHLPKTAKIIHNRKALIAFILICSVLIFIIYTAFQSDSKSTRVDSILNEASIAVLPLLDLSKNKNMEYMAIGLTDAITLELSKIKGLRVISRGSTMIFQDSIIPYSQIAENLNVNLLLEGSVIFSSDSLRVTVQLIEPLPKEKHIWANKYEQNFSNIIELADNISTQIANEIGLVFNNESENSNSSKVNPNAYKYYLRGKLLWQNQNPESIQKAISYLNKSIQIDSTFAPSYSCLADCYVIMNKFIQNNEDKFKNRLESHLAANNAMNKAIGLDSSLAEAYITKGKIFGKLDWNWEEMKEMADKGLGLNPNNPYGHILLSKYWAIKGNQDRLLKEAITAEHLDPLNPMTISWVCYSYLLTGKYNEAIEKYHQVLELFPNHGLAWNDLGIAYYLLGEKEKAKESWKELHEIMGNYSMAKYFENENFDNSVNHWLLEATTGSKLYCSNPSIIAIAHLFVNQKEGALDYLELAYKYKNEDLPLIMLNPVFKNLYDEPRFNKIAHKVGITKKF</sequence>
<keyword evidence="5" id="KW-1133">Transmembrane helix</keyword>
<evidence type="ECO:0000313" key="8">
    <source>
        <dbReference type="Proteomes" id="UP001268651"/>
    </source>
</evidence>
<proteinExistence type="predicted"/>
<keyword evidence="1" id="KW-0805">Transcription regulation</keyword>
<name>A0ABU3U5C1_9FLAO</name>
<dbReference type="PRINTS" id="PR00032">
    <property type="entry name" value="HTHARAC"/>
</dbReference>
<evidence type="ECO:0000256" key="4">
    <source>
        <dbReference type="PROSITE-ProRule" id="PRU00339"/>
    </source>
</evidence>
<keyword evidence="4" id="KW-0802">TPR repeat</keyword>
<dbReference type="InterPro" id="IPR009057">
    <property type="entry name" value="Homeodomain-like_sf"/>
</dbReference>
<dbReference type="PANTHER" id="PTHR43280">
    <property type="entry name" value="ARAC-FAMILY TRANSCRIPTIONAL REGULATOR"/>
    <property type="match status" value="1"/>
</dbReference>
<keyword evidence="8" id="KW-1185">Reference proteome</keyword>
<dbReference type="Gene3D" id="1.25.40.10">
    <property type="entry name" value="Tetratricopeptide repeat domain"/>
    <property type="match status" value="1"/>
</dbReference>
<dbReference type="PROSITE" id="PS50005">
    <property type="entry name" value="TPR"/>
    <property type="match status" value="1"/>
</dbReference>
<dbReference type="SUPFAM" id="SSF46689">
    <property type="entry name" value="Homeodomain-like"/>
    <property type="match status" value="1"/>
</dbReference>
<dbReference type="InterPro" id="IPR018060">
    <property type="entry name" value="HTH_AraC"/>
</dbReference>
<dbReference type="SMART" id="SM00028">
    <property type="entry name" value="TPR"/>
    <property type="match status" value="4"/>
</dbReference>
<organism evidence="7 8">
    <name type="scientific">Gilvirhabdus luticola</name>
    <dbReference type="NCBI Taxonomy" id="3079858"/>
    <lineage>
        <taxon>Bacteria</taxon>
        <taxon>Pseudomonadati</taxon>
        <taxon>Bacteroidota</taxon>
        <taxon>Flavobacteriia</taxon>
        <taxon>Flavobacteriales</taxon>
        <taxon>Flavobacteriaceae</taxon>
        <taxon>Gilvirhabdus</taxon>
    </lineage>
</organism>
<keyword evidence="3" id="KW-0804">Transcription</keyword>
<dbReference type="PANTHER" id="PTHR43280:SF2">
    <property type="entry name" value="HTH-TYPE TRANSCRIPTIONAL REGULATOR EXSA"/>
    <property type="match status" value="1"/>
</dbReference>
<dbReference type="InterPro" id="IPR019734">
    <property type="entry name" value="TPR_rpt"/>
</dbReference>
<gene>
    <name evidence="7" type="ORF">RXV94_05515</name>
</gene>
<dbReference type="RefSeq" id="WP_316661498.1">
    <property type="nucleotide sequence ID" value="NZ_JAWHTF010000002.1"/>
</dbReference>
<feature type="transmembrane region" description="Helical" evidence="5">
    <location>
        <begin position="127"/>
        <end position="146"/>
    </location>
</feature>
<dbReference type="InterPro" id="IPR011990">
    <property type="entry name" value="TPR-like_helical_dom_sf"/>
</dbReference>
<dbReference type="SUPFAM" id="SSF48452">
    <property type="entry name" value="TPR-like"/>
    <property type="match status" value="2"/>
</dbReference>
<evidence type="ECO:0000256" key="2">
    <source>
        <dbReference type="ARBA" id="ARBA00023125"/>
    </source>
</evidence>
<feature type="domain" description="HTH araC/xylS-type" evidence="6">
    <location>
        <begin position="8"/>
        <end position="107"/>
    </location>
</feature>
<accession>A0ABU3U5C1</accession>
<dbReference type="Proteomes" id="UP001268651">
    <property type="component" value="Unassembled WGS sequence"/>
</dbReference>
<dbReference type="InterPro" id="IPR020449">
    <property type="entry name" value="Tscrpt_reg_AraC-type_HTH"/>
</dbReference>
<dbReference type="Gene3D" id="1.10.10.60">
    <property type="entry name" value="Homeodomain-like"/>
    <property type="match status" value="2"/>
</dbReference>
<keyword evidence="5" id="KW-0812">Transmembrane</keyword>
<reference evidence="7 8" key="1">
    <citation type="submission" date="2023-10" db="EMBL/GenBank/DDBJ databases">
        <title>Marimonas sp. nov. isolated from tidal mud flat.</title>
        <authorList>
            <person name="Jaincy N.J."/>
            <person name="Srinivasan S."/>
            <person name="Lee S.-S."/>
        </authorList>
    </citation>
    <scope>NUCLEOTIDE SEQUENCE [LARGE SCALE GENOMIC DNA]</scope>
    <source>
        <strain evidence="7 8">MJ-SS3</strain>
    </source>
</reference>
<keyword evidence="2" id="KW-0238">DNA-binding</keyword>
<evidence type="ECO:0000256" key="5">
    <source>
        <dbReference type="SAM" id="Phobius"/>
    </source>
</evidence>
<evidence type="ECO:0000256" key="1">
    <source>
        <dbReference type="ARBA" id="ARBA00023015"/>
    </source>
</evidence>
<dbReference type="Pfam" id="PF13414">
    <property type="entry name" value="TPR_11"/>
    <property type="match status" value="1"/>
</dbReference>
<evidence type="ECO:0000256" key="3">
    <source>
        <dbReference type="ARBA" id="ARBA00023163"/>
    </source>
</evidence>
<dbReference type="EMBL" id="JAWHTF010000002">
    <property type="protein sequence ID" value="MDU8885608.1"/>
    <property type="molecule type" value="Genomic_DNA"/>
</dbReference>
<keyword evidence="5" id="KW-0472">Membrane</keyword>
<feature type="repeat" description="TPR" evidence="4">
    <location>
        <begin position="459"/>
        <end position="492"/>
    </location>
</feature>
<dbReference type="SMART" id="SM00342">
    <property type="entry name" value="HTH_ARAC"/>
    <property type="match status" value="1"/>
</dbReference>
<protein>
    <submittedName>
        <fullName evidence="7">Helix-turn-helix domain-containing protein</fullName>
    </submittedName>
</protein>
<comment type="caution">
    <text evidence="7">The sequence shown here is derived from an EMBL/GenBank/DDBJ whole genome shotgun (WGS) entry which is preliminary data.</text>
</comment>
<dbReference type="Pfam" id="PF12833">
    <property type="entry name" value="HTH_18"/>
    <property type="match status" value="1"/>
</dbReference>
<dbReference type="PROSITE" id="PS01124">
    <property type="entry name" value="HTH_ARAC_FAMILY_2"/>
    <property type="match status" value="1"/>
</dbReference>